<sequence length="174" mass="19090">MALLDITFTLVPKYFDFFRARSHHGSSSNSDDYVDPLEAELDLIPPTTAPPPHCKFGRLMSDPFKPSSGCTQKTKIVVFEDDDIFEDSDSMVHLAYRPGPIGRRKCSRHISVCVGEVQNGISLPSAARSLSGNDHLKQLFVDTRLANQTAINEIPNEATTSVNFKHLIGGSAVS</sequence>
<evidence type="ECO:0000313" key="3">
    <source>
        <dbReference type="WBParaSite" id="EVEC_0000169401-mRNA-1"/>
    </source>
</evidence>
<dbReference type="Proteomes" id="UP000274131">
    <property type="component" value="Unassembled WGS sequence"/>
</dbReference>
<evidence type="ECO:0000313" key="1">
    <source>
        <dbReference type="EMBL" id="VDD86259.1"/>
    </source>
</evidence>
<gene>
    <name evidence="1" type="ORF">EVEC_LOCUS1402</name>
</gene>
<proteinExistence type="predicted"/>
<organism evidence="3">
    <name type="scientific">Enterobius vermicularis</name>
    <name type="common">Human pinworm</name>
    <dbReference type="NCBI Taxonomy" id="51028"/>
    <lineage>
        <taxon>Eukaryota</taxon>
        <taxon>Metazoa</taxon>
        <taxon>Ecdysozoa</taxon>
        <taxon>Nematoda</taxon>
        <taxon>Chromadorea</taxon>
        <taxon>Rhabditida</taxon>
        <taxon>Spirurina</taxon>
        <taxon>Oxyuridomorpha</taxon>
        <taxon>Oxyuroidea</taxon>
        <taxon>Oxyuridae</taxon>
        <taxon>Enterobius</taxon>
    </lineage>
</organism>
<dbReference type="EMBL" id="UXUI01007206">
    <property type="protein sequence ID" value="VDD86259.1"/>
    <property type="molecule type" value="Genomic_DNA"/>
</dbReference>
<dbReference type="AlphaFoldDB" id="A0A0N4UW44"/>
<name>A0A0N4UW44_ENTVE</name>
<reference evidence="3" key="1">
    <citation type="submission" date="2017-02" db="UniProtKB">
        <authorList>
            <consortium name="WormBaseParasite"/>
        </authorList>
    </citation>
    <scope>IDENTIFICATION</scope>
</reference>
<accession>A0A0N4UW44</accession>
<dbReference type="WBParaSite" id="EVEC_0000169401-mRNA-1">
    <property type="protein sequence ID" value="EVEC_0000169401-mRNA-1"/>
    <property type="gene ID" value="EVEC_0000169401"/>
</dbReference>
<keyword evidence="2" id="KW-1185">Reference proteome</keyword>
<reference evidence="1 2" key="2">
    <citation type="submission" date="2018-10" db="EMBL/GenBank/DDBJ databases">
        <authorList>
            <consortium name="Pathogen Informatics"/>
        </authorList>
    </citation>
    <scope>NUCLEOTIDE SEQUENCE [LARGE SCALE GENOMIC DNA]</scope>
</reference>
<protein>
    <submittedName>
        <fullName evidence="1 3">Uncharacterized protein</fullName>
    </submittedName>
</protein>
<evidence type="ECO:0000313" key="2">
    <source>
        <dbReference type="Proteomes" id="UP000274131"/>
    </source>
</evidence>